<proteinExistence type="predicted"/>
<dbReference type="Proteomes" id="UP000275078">
    <property type="component" value="Unassembled WGS sequence"/>
</dbReference>
<reference evidence="2 3" key="1">
    <citation type="journal article" date="2018" name="Nat. Ecol. Evol.">
        <title>Pezizomycetes genomes reveal the molecular basis of ectomycorrhizal truffle lifestyle.</title>
        <authorList>
            <person name="Murat C."/>
            <person name="Payen T."/>
            <person name="Noel B."/>
            <person name="Kuo A."/>
            <person name="Morin E."/>
            <person name="Chen J."/>
            <person name="Kohler A."/>
            <person name="Krizsan K."/>
            <person name="Balestrini R."/>
            <person name="Da Silva C."/>
            <person name="Montanini B."/>
            <person name="Hainaut M."/>
            <person name="Levati E."/>
            <person name="Barry K.W."/>
            <person name="Belfiori B."/>
            <person name="Cichocki N."/>
            <person name="Clum A."/>
            <person name="Dockter R.B."/>
            <person name="Fauchery L."/>
            <person name="Guy J."/>
            <person name="Iotti M."/>
            <person name="Le Tacon F."/>
            <person name="Lindquist E.A."/>
            <person name="Lipzen A."/>
            <person name="Malagnac F."/>
            <person name="Mello A."/>
            <person name="Molinier V."/>
            <person name="Miyauchi S."/>
            <person name="Poulain J."/>
            <person name="Riccioni C."/>
            <person name="Rubini A."/>
            <person name="Sitrit Y."/>
            <person name="Splivallo R."/>
            <person name="Traeger S."/>
            <person name="Wang M."/>
            <person name="Zifcakova L."/>
            <person name="Wipf D."/>
            <person name="Zambonelli A."/>
            <person name="Paolocci F."/>
            <person name="Nowrousian M."/>
            <person name="Ottonello S."/>
            <person name="Baldrian P."/>
            <person name="Spatafora J.W."/>
            <person name="Henrissat B."/>
            <person name="Nagy L.G."/>
            <person name="Aury J.M."/>
            <person name="Wincker P."/>
            <person name="Grigoriev I.V."/>
            <person name="Bonfante P."/>
            <person name="Martin F.M."/>
        </authorList>
    </citation>
    <scope>NUCLEOTIDE SEQUENCE [LARGE SCALE GENOMIC DNA]</scope>
    <source>
        <strain evidence="2 3">RN42</strain>
    </source>
</reference>
<dbReference type="AlphaFoldDB" id="A0A3N4H871"/>
<sequence length="388" mass="41639">MMAPQETICGECGMDFFTISDKQGGYIRRCYCSRVEVPIYRFKGTAANRTIINCRSVDGFFYCPIKNCGFRNSEKTLIISHCEATFSLSDEYHPVLPTLKPGVKKVSGSSYLEYDPDTVSLARSKSIQASTEASSTVITAANTGSSALGQSPAAHKVPTSIDAASGSLSEDHVNSASSVNQENAANLSPTTQSDSPKASEVSPGNSQEAKLPAHGTKATHRATNEPIQSSTCPELPSTGLAPLTASEATAISSNDRSSSPTSTKAPGTLNSSSSFTSAPSNKSATSDPPNDYTQSSAHPAMTEEASGSGSTYSAPPENLRPDNRPEPTADDELIPSLRAEYRRKVHAEMMRTMKDPDADYRESMARRELFKAWFEEGIEMLKEMEKDV</sequence>
<evidence type="ECO:0000313" key="3">
    <source>
        <dbReference type="Proteomes" id="UP000275078"/>
    </source>
</evidence>
<feature type="compositionally biased region" description="Low complexity" evidence="1">
    <location>
        <begin position="271"/>
        <end position="283"/>
    </location>
</feature>
<name>A0A3N4H871_ASCIM</name>
<evidence type="ECO:0000313" key="2">
    <source>
        <dbReference type="EMBL" id="RPA70992.1"/>
    </source>
</evidence>
<protein>
    <submittedName>
        <fullName evidence="2">Uncharacterized protein</fullName>
    </submittedName>
</protein>
<gene>
    <name evidence="2" type="ORF">BJ508DRAFT_111971</name>
</gene>
<accession>A0A3N4H871</accession>
<organism evidence="2 3">
    <name type="scientific">Ascobolus immersus RN42</name>
    <dbReference type="NCBI Taxonomy" id="1160509"/>
    <lineage>
        <taxon>Eukaryota</taxon>
        <taxon>Fungi</taxon>
        <taxon>Dikarya</taxon>
        <taxon>Ascomycota</taxon>
        <taxon>Pezizomycotina</taxon>
        <taxon>Pezizomycetes</taxon>
        <taxon>Pezizales</taxon>
        <taxon>Ascobolaceae</taxon>
        <taxon>Ascobolus</taxon>
    </lineage>
</organism>
<dbReference type="EMBL" id="ML119992">
    <property type="protein sequence ID" value="RPA70992.1"/>
    <property type="molecule type" value="Genomic_DNA"/>
</dbReference>
<evidence type="ECO:0000256" key="1">
    <source>
        <dbReference type="SAM" id="MobiDB-lite"/>
    </source>
</evidence>
<keyword evidence="3" id="KW-1185">Reference proteome</keyword>
<feature type="compositionally biased region" description="Polar residues" evidence="1">
    <location>
        <begin position="174"/>
        <end position="208"/>
    </location>
</feature>
<feature type="region of interest" description="Disordered" evidence="1">
    <location>
        <begin position="165"/>
        <end position="338"/>
    </location>
</feature>
<feature type="compositionally biased region" description="Low complexity" evidence="1">
    <location>
        <begin position="252"/>
        <end position="262"/>
    </location>
</feature>
<feature type="compositionally biased region" description="Polar residues" evidence="1">
    <location>
        <begin position="284"/>
        <end position="297"/>
    </location>
</feature>